<evidence type="ECO:0000313" key="14">
    <source>
        <dbReference type="Proteomes" id="UP000591941"/>
    </source>
</evidence>
<evidence type="ECO:0000256" key="8">
    <source>
        <dbReference type="ARBA" id="ARBA00023239"/>
    </source>
</evidence>
<dbReference type="Proteomes" id="UP000591941">
    <property type="component" value="Unassembled WGS sequence"/>
</dbReference>
<keyword evidence="10 11" id="KW-0670">Pyruvate</keyword>
<evidence type="ECO:0000256" key="6">
    <source>
        <dbReference type="ARBA" id="ARBA00023145"/>
    </source>
</evidence>
<name>A0A841R1A7_9FIRM</name>
<feature type="modified residue" description="Pyruvic acid (Ser); by autocatalysis" evidence="11">
    <location>
        <position position="180"/>
    </location>
</feature>
<dbReference type="PANTHER" id="PTHR35809:SF1">
    <property type="entry name" value="ARCHAETIDYLSERINE DECARBOXYLASE PROENZYME-RELATED"/>
    <property type="match status" value="1"/>
</dbReference>
<dbReference type="GO" id="GO:0006646">
    <property type="term" value="P:phosphatidylethanolamine biosynthetic process"/>
    <property type="evidence" value="ECO:0007669"/>
    <property type="project" value="UniProtKB-UniRule"/>
</dbReference>
<comment type="PTM">
    <text evidence="11">Is synthesized initially as an inactive proenzyme. Formation of the active enzyme involves a self-maturation process in which the active site pyruvoyl group is generated from an internal serine residue via an autocatalytic post-translational modification. Two non-identical subunits are generated from the proenzyme in this reaction, and the pyruvate is formed at the N-terminus of the alpha chain, which is derived from the carboxyl end of the proenzyme. The post-translation cleavage follows an unusual pathway, termed non-hydrolytic serinolysis, in which the side chain hydroxyl group of the serine supplies its oxygen atom to form the C-terminus of the beta chain, while the remainder of the serine residue undergoes an oxidative deamination to produce ammonia and the pyruvoyl prosthetic group on the alpha chain.</text>
</comment>
<dbReference type="Pfam" id="PF02666">
    <property type="entry name" value="PS_Dcarbxylase"/>
    <property type="match status" value="1"/>
</dbReference>
<dbReference type="UniPathway" id="UPA00558">
    <property type="reaction ID" value="UER00616"/>
</dbReference>
<dbReference type="EMBL" id="JACHHI010000002">
    <property type="protein sequence ID" value="MBB6477576.1"/>
    <property type="molecule type" value="Genomic_DNA"/>
</dbReference>
<dbReference type="InterPro" id="IPR003817">
    <property type="entry name" value="PS_Dcarbxylase"/>
</dbReference>
<evidence type="ECO:0000256" key="11">
    <source>
        <dbReference type="HAMAP-Rule" id="MF_00664"/>
    </source>
</evidence>
<evidence type="ECO:0000256" key="10">
    <source>
        <dbReference type="ARBA" id="ARBA00023317"/>
    </source>
</evidence>
<keyword evidence="9 11" id="KW-1208">Phospholipid metabolism</keyword>
<feature type="site" description="Cleavage (non-hydrolytic); by autocatalysis" evidence="11">
    <location>
        <begin position="179"/>
        <end position="180"/>
    </location>
</feature>
<evidence type="ECO:0000256" key="4">
    <source>
        <dbReference type="ARBA" id="ARBA00023098"/>
    </source>
</evidence>
<feature type="chain" id="PRO_5033173509" description="Phosphatidylserine decarboxylase alpha chain" evidence="11">
    <location>
        <begin position="180"/>
        <end position="213"/>
    </location>
</feature>
<dbReference type="GO" id="GO:0004609">
    <property type="term" value="F:phosphatidylserine decarboxylase activity"/>
    <property type="evidence" value="ECO:0007669"/>
    <property type="project" value="UniProtKB-UniRule"/>
</dbReference>
<keyword evidence="5 11" id="KW-0472">Membrane</keyword>
<comment type="pathway">
    <text evidence="11">Phospholipid metabolism; phosphatidylethanolamine biosynthesis; phosphatidylethanolamine from CDP-diacylglycerol: step 2/2.</text>
</comment>
<comment type="subunit">
    <text evidence="11">Heterodimer of a large membrane-associated beta subunit and a small pyruvoyl-containing alpha subunit.</text>
</comment>
<evidence type="ECO:0000256" key="12">
    <source>
        <dbReference type="SAM" id="Phobius"/>
    </source>
</evidence>
<keyword evidence="6 11" id="KW-0865">Zymogen</keyword>
<sequence>MSQITIVKEGYPFIGGALFVALLTGLLISWHWALLPFLFALFFTFFFRSPRRNVPRDPDVLVSPADGTVMRVEEVEEELFLGAPCYKVTIFLSVFDVHVNRSPMAGDITFRQYTCGGFRPAFQKSVGYENERHTIGLENERISIVVTQIAGLLARRIVSWKKLGDRLGKGELYGMIKFGSCTEVFMPKNVAVCVKKGDRVRGGETVIGRIVDA</sequence>
<evidence type="ECO:0000313" key="13">
    <source>
        <dbReference type="EMBL" id="MBB6477576.1"/>
    </source>
</evidence>
<comment type="caution">
    <text evidence="13">The sequence shown here is derived from an EMBL/GenBank/DDBJ whole genome shotgun (WGS) entry which is preliminary data.</text>
</comment>
<accession>A0A841R1A7</accession>
<comment type="catalytic activity">
    <reaction evidence="11">
        <text>a 1,2-diacyl-sn-glycero-3-phospho-L-serine + H(+) = a 1,2-diacyl-sn-glycero-3-phosphoethanolamine + CO2</text>
        <dbReference type="Rhea" id="RHEA:20828"/>
        <dbReference type="ChEBI" id="CHEBI:15378"/>
        <dbReference type="ChEBI" id="CHEBI:16526"/>
        <dbReference type="ChEBI" id="CHEBI:57262"/>
        <dbReference type="ChEBI" id="CHEBI:64612"/>
        <dbReference type="EC" id="4.1.1.65"/>
    </reaction>
</comment>
<organism evidence="13 14">
    <name type="scientific">Negativicoccus succinicivorans</name>
    <dbReference type="NCBI Taxonomy" id="620903"/>
    <lineage>
        <taxon>Bacteria</taxon>
        <taxon>Bacillati</taxon>
        <taxon>Bacillota</taxon>
        <taxon>Negativicutes</taxon>
        <taxon>Veillonellales</taxon>
        <taxon>Veillonellaceae</taxon>
        <taxon>Negativicoccus</taxon>
    </lineage>
</organism>
<comment type="function">
    <text evidence="11">Catalyzes the formation of phosphatidylethanolamine (PtdEtn) from phosphatidylserine (PtdSer).</text>
</comment>
<keyword evidence="12" id="KW-1133">Transmembrane helix</keyword>
<comment type="similarity">
    <text evidence="11">Belongs to the phosphatidylserine decarboxylase family. PSD-A subfamily.</text>
</comment>
<dbReference type="AlphaFoldDB" id="A0A841R1A7"/>
<keyword evidence="2 11" id="KW-0444">Lipid biosynthesis</keyword>
<dbReference type="NCBIfam" id="NF003685">
    <property type="entry name" value="PRK05305.2-5"/>
    <property type="match status" value="1"/>
</dbReference>
<keyword evidence="12" id="KW-0812">Transmembrane</keyword>
<dbReference type="HAMAP" id="MF_00664">
    <property type="entry name" value="PS_decarb_PSD_A"/>
    <property type="match status" value="1"/>
</dbReference>
<proteinExistence type="inferred from homology"/>
<feature type="transmembrane region" description="Helical" evidence="12">
    <location>
        <begin position="17"/>
        <end position="47"/>
    </location>
</feature>
<dbReference type="GO" id="GO:0005886">
    <property type="term" value="C:plasma membrane"/>
    <property type="evidence" value="ECO:0007669"/>
    <property type="project" value="UniProtKB-SubCell"/>
</dbReference>
<keyword evidence="3 11" id="KW-0210">Decarboxylase</keyword>
<dbReference type="EC" id="4.1.1.65" evidence="11"/>
<keyword evidence="4 11" id="KW-0443">Lipid metabolism</keyword>
<keyword evidence="14" id="KW-1185">Reference proteome</keyword>
<dbReference type="NCBIfam" id="NF003678">
    <property type="entry name" value="PRK05305.1-2"/>
    <property type="match status" value="1"/>
</dbReference>
<evidence type="ECO:0000256" key="5">
    <source>
        <dbReference type="ARBA" id="ARBA00023136"/>
    </source>
</evidence>
<dbReference type="PANTHER" id="PTHR35809">
    <property type="entry name" value="ARCHAETIDYLSERINE DECARBOXYLASE PROENZYME-RELATED"/>
    <property type="match status" value="1"/>
</dbReference>
<comment type="cofactor">
    <cofactor evidence="11">
        <name>pyruvate</name>
        <dbReference type="ChEBI" id="CHEBI:15361"/>
    </cofactor>
    <text evidence="11">Binds 1 pyruvoyl group covalently per subunit.</text>
</comment>
<evidence type="ECO:0000256" key="2">
    <source>
        <dbReference type="ARBA" id="ARBA00022516"/>
    </source>
</evidence>
<protein>
    <recommendedName>
        <fullName evidence="11">Phosphatidylserine decarboxylase proenzyme</fullName>
        <ecNumber evidence="11">4.1.1.65</ecNumber>
    </recommendedName>
    <component>
        <recommendedName>
            <fullName evidence="11">Phosphatidylserine decarboxylase alpha chain</fullName>
        </recommendedName>
    </component>
    <component>
        <recommendedName>
            <fullName evidence="11">Phosphatidylserine decarboxylase beta chain</fullName>
        </recommendedName>
    </component>
</protein>
<evidence type="ECO:0000256" key="1">
    <source>
        <dbReference type="ARBA" id="ARBA00022475"/>
    </source>
</evidence>
<feature type="chain" id="PRO_5033173508" description="Phosphatidylserine decarboxylase beta chain" evidence="11">
    <location>
        <begin position="1"/>
        <end position="179"/>
    </location>
</feature>
<keyword evidence="8 11" id="KW-0456">Lyase</keyword>
<evidence type="ECO:0000256" key="9">
    <source>
        <dbReference type="ARBA" id="ARBA00023264"/>
    </source>
</evidence>
<feature type="active site" description="Schiff-base intermediate with substrate; via pyruvic acid" evidence="11">
    <location>
        <position position="180"/>
    </location>
</feature>
<evidence type="ECO:0000256" key="7">
    <source>
        <dbReference type="ARBA" id="ARBA00023209"/>
    </source>
</evidence>
<keyword evidence="1 11" id="KW-1003">Cell membrane</keyword>
<dbReference type="OrthoDB" id="9790893at2"/>
<reference evidence="13 14" key="1">
    <citation type="submission" date="2020-08" db="EMBL/GenBank/DDBJ databases">
        <title>Genomic Encyclopedia of Type Strains, Phase IV (KMG-IV): sequencing the most valuable type-strain genomes for metagenomic binning, comparative biology and taxonomic classification.</title>
        <authorList>
            <person name="Goeker M."/>
        </authorList>
    </citation>
    <scope>NUCLEOTIDE SEQUENCE [LARGE SCALE GENOMIC DNA]</scope>
    <source>
        <strain evidence="13 14">DSM 21255</strain>
    </source>
</reference>
<keyword evidence="7 11" id="KW-0594">Phospholipid biosynthesis</keyword>
<comment type="subcellular location">
    <subcellularLocation>
        <location evidence="11">Cell membrane</location>
        <topology evidence="11">Peripheral membrane protein</topology>
    </subcellularLocation>
</comment>
<evidence type="ECO:0000256" key="3">
    <source>
        <dbReference type="ARBA" id="ARBA00022793"/>
    </source>
</evidence>
<dbReference type="InterPro" id="IPR033175">
    <property type="entry name" value="PSD-A"/>
</dbReference>
<gene>
    <name evidence="11" type="primary">psd</name>
    <name evidence="13" type="ORF">HNR45_000606</name>
</gene>